<keyword evidence="1" id="KW-0805">Transcription regulation</keyword>
<dbReference type="PRINTS" id="PR00598">
    <property type="entry name" value="HTHMARR"/>
</dbReference>
<keyword evidence="3" id="KW-0804">Transcription</keyword>
<evidence type="ECO:0000313" key="5">
    <source>
        <dbReference type="EMBL" id="SHN82940.1"/>
    </source>
</evidence>
<keyword evidence="6" id="KW-1185">Reference proteome</keyword>
<dbReference type="GO" id="GO:0003700">
    <property type="term" value="F:DNA-binding transcription factor activity"/>
    <property type="evidence" value="ECO:0007669"/>
    <property type="project" value="InterPro"/>
</dbReference>
<dbReference type="PANTHER" id="PTHR42756:SF2">
    <property type="entry name" value="MARR FAMILY REGULATORY PROTEIN"/>
    <property type="match status" value="1"/>
</dbReference>
<dbReference type="GO" id="GO:0003677">
    <property type="term" value="F:DNA binding"/>
    <property type="evidence" value="ECO:0007669"/>
    <property type="project" value="UniProtKB-KW"/>
</dbReference>
<sequence>MVKHLGKYISTIHRYGQTFFNPLLEKYNLNGSQRYYIFLLNLYDNNGIIQDELSKKVRLDKVTTTRALQKLEQEGYIYRIVSEEDRRAQRIYTTPKAEEVREDLESIFSNWNEVMLGNLSENQRKQLFKLMEQILSNVTDYFEEQEKNLAAKR</sequence>
<proteinExistence type="predicted"/>
<dbReference type="PROSITE" id="PS50995">
    <property type="entry name" value="HTH_MARR_2"/>
    <property type="match status" value="1"/>
</dbReference>
<dbReference type="AlphaFoldDB" id="A0A1M7UJ38"/>
<reference evidence="6" key="1">
    <citation type="submission" date="2016-12" db="EMBL/GenBank/DDBJ databases">
        <authorList>
            <person name="Varghese N."/>
            <person name="Submissions S."/>
        </authorList>
    </citation>
    <scope>NUCLEOTIDE SEQUENCE [LARGE SCALE GENOMIC DNA]</scope>
    <source>
        <strain evidence="6">DSM 11544</strain>
    </source>
</reference>
<feature type="domain" description="HTH marR-type" evidence="4">
    <location>
        <begin position="1"/>
        <end position="136"/>
    </location>
</feature>
<evidence type="ECO:0000256" key="3">
    <source>
        <dbReference type="ARBA" id="ARBA00023163"/>
    </source>
</evidence>
<evidence type="ECO:0000259" key="4">
    <source>
        <dbReference type="PROSITE" id="PS50995"/>
    </source>
</evidence>
<evidence type="ECO:0000313" key="6">
    <source>
        <dbReference type="Proteomes" id="UP000184010"/>
    </source>
</evidence>
<dbReference type="InterPro" id="IPR036390">
    <property type="entry name" value="WH_DNA-bd_sf"/>
</dbReference>
<organism evidence="5 6">
    <name type="scientific">Desulfitobacterium chlororespirans DSM 11544</name>
    <dbReference type="NCBI Taxonomy" id="1121395"/>
    <lineage>
        <taxon>Bacteria</taxon>
        <taxon>Bacillati</taxon>
        <taxon>Bacillota</taxon>
        <taxon>Clostridia</taxon>
        <taxon>Eubacteriales</taxon>
        <taxon>Desulfitobacteriaceae</taxon>
        <taxon>Desulfitobacterium</taxon>
    </lineage>
</organism>
<dbReference type="InterPro" id="IPR000835">
    <property type="entry name" value="HTH_MarR-typ"/>
</dbReference>
<dbReference type="STRING" id="1121395.SAMN02745215_03903"/>
<dbReference type="Pfam" id="PF01047">
    <property type="entry name" value="MarR"/>
    <property type="match status" value="1"/>
</dbReference>
<dbReference type="InterPro" id="IPR036388">
    <property type="entry name" value="WH-like_DNA-bd_sf"/>
</dbReference>
<accession>A0A1M7UJ38</accession>
<gene>
    <name evidence="5" type="ORF">SAMN02745215_03903</name>
</gene>
<dbReference type="EMBL" id="FRDN01000013">
    <property type="protein sequence ID" value="SHN82940.1"/>
    <property type="molecule type" value="Genomic_DNA"/>
</dbReference>
<protein>
    <submittedName>
        <fullName evidence="5">DNA-binding transcriptional regulator, MarR family</fullName>
    </submittedName>
</protein>
<evidence type="ECO:0000256" key="2">
    <source>
        <dbReference type="ARBA" id="ARBA00023125"/>
    </source>
</evidence>
<dbReference type="Proteomes" id="UP000184010">
    <property type="component" value="Unassembled WGS sequence"/>
</dbReference>
<dbReference type="SUPFAM" id="SSF46785">
    <property type="entry name" value="Winged helix' DNA-binding domain"/>
    <property type="match status" value="1"/>
</dbReference>
<dbReference type="PANTHER" id="PTHR42756">
    <property type="entry name" value="TRANSCRIPTIONAL REGULATOR, MARR"/>
    <property type="match status" value="1"/>
</dbReference>
<name>A0A1M7UJ38_9FIRM</name>
<dbReference type="Gene3D" id="1.10.10.10">
    <property type="entry name" value="Winged helix-like DNA-binding domain superfamily/Winged helix DNA-binding domain"/>
    <property type="match status" value="1"/>
</dbReference>
<dbReference type="SMART" id="SM00347">
    <property type="entry name" value="HTH_MARR"/>
    <property type="match status" value="1"/>
</dbReference>
<dbReference type="RefSeq" id="WP_072774118.1">
    <property type="nucleotide sequence ID" value="NZ_FRDN01000013.1"/>
</dbReference>
<evidence type="ECO:0000256" key="1">
    <source>
        <dbReference type="ARBA" id="ARBA00023015"/>
    </source>
</evidence>
<keyword evidence="2 5" id="KW-0238">DNA-binding</keyword>